<dbReference type="Proteomes" id="UP000473574">
    <property type="component" value="Unassembled WGS sequence"/>
</dbReference>
<name>A0A6M0S1E8_9CYAN</name>
<gene>
    <name evidence="1" type="ORF">D0962_04605</name>
</gene>
<organism evidence="1 2">
    <name type="scientific">Adonisia turfae CCMR0082</name>
    <dbReference type="NCBI Taxonomy" id="2304604"/>
    <lineage>
        <taxon>Bacteria</taxon>
        <taxon>Bacillati</taxon>
        <taxon>Cyanobacteriota</taxon>
        <taxon>Adonisia</taxon>
        <taxon>Adonisia turfae</taxon>
    </lineage>
</organism>
<comment type="caution">
    <text evidence="1">The sequence shown here is derived from an EMBL/GenBank/DDBJ whole genome shotgun (WGS) entry which is preliminary data.</text>
</comment>
<dbReference type="EMBL" id="QZCE01000001">
    <property type="protein sequence ID" value="NEZ62060.1"/>
    <property type="molecule type" value="Genomic_DNA"/>
</dbReference>
<protein>
    <submittedName>
        <fullName evidence="1">Uncharacterized protein</fullName>
    </submittedName>
</protein>
<proteinExistence type="predicted"/>
<reference evidence="1 2" key="1">
    <citation type="journal article" date="2020" name="Microb. Ecol.">
        <title>Ecogenomics of the Marine Benthic Filamentous Cyanobacterium Adonisia.</title>
        <authorList>
            <person name="Walter J.M."/>
            <person name="Coutinho F.H."/>
            <person name="Leomil L."/>
            <person name="Hargreaves P.I."/>
            <person name="Campeao M.E."/>
            <person name="Vieira V.V."/>
            <person name="Silva B.S."/>
            <person name="Fistarol G.O."/>
            <person name="Salomon P.S."/>
            <person name="Sawabe T."/>
            <person name="Mino S."/>
            <person name="Hosokawa M."/>
            <person name="Miyashita H."/>
            <person name="Maruyama F."/>
            <person name="van Verk M.C."/>
            <person name="Dutilh B.E."/>
            <person name="Thompson C.C."/>
            <person name="Thompson F.L."/>
        </authorList>
    </citation>
    <scope>NUCLEOTIDE SEQUENCE [LARGE SCALE GENOMIC DNA]</scope>
    <source>
        <strain evidence="1 2">CCMR0082</strain>
    </source>
</reference>
<evidence type="ECO:0000313" key="2">
    <source>
        <dbReference type="Proteomes" id="UP000473574"/>
    </source>
</evidence>
<dbReference type="AlphaFoldDB" id="A0A6M0S1E8"/>
<evidence type="ECO:0000313" key="1">
    <source>
        <dbReference type="EMBL" id="NEZ62060.1"/>
    </source>
</evidence>
<accession>A0A6M0S1E8</accession>
<sequence>MPTHETPYHQSYVENAFIPSNTWREPTSLEEDVMSLKDGEELPAYGQYVGIFKVTDSMLSPFEDMGVSFAVTKQDCHFLWSQEGYRQAIENLNSQLSPFILSVRNYKVHPLTVNAPGLRTVTYNREIGKYIGLHLDSWDKLPLGKRHTGTNRICLNLGLEDRYFLFVDLTLLEIVQRIDSQCPVSKKMSAASKSEWVKQQFFKQYPRYPIVKVRVAPGEAYIAPTESIIHDGCTLGKKFADVILTIRGHLKLPNSLLPRKIVI</sequence>